<keyword evidence="2" id="KW-1185">Reference proteome</keyword>
<reference evidence="2" key="1">
    <citation type="submission" date="2024-07" db="EMBL/GenBank/DDBJ databases">
        <title>Two chromosome-level genome assemblies of Korean endemic species Abeliophyllum distichum and Forsythia ovata (Oleaceae).</title>
        <authorList>
            <person name="Jang H."/>
        </authorList>
    </citation>
    <scope>NUCLEOTIDE SEQUENCE [LARGE SCALE GENOMIC DNA]</scope>
</reference>
<proteinExistence type="predicted"/>
<name>A0ABD1V3J9_9LAMI</name>
<dbReference type="Gene3D" id="2.60.120.920">
    <property type="match status" value="1"/>
</dbReference>
<evidence type="ECO:0000313" key="2">
    <source>
        <dbReference type="Proteomes" id="UP001604336"/>
    </source>
</evidence>
<sequence length="107" mass="11698">MASVGFSKNGKWLGIAKRFDAGSRDLGVVNSSIRKIQWELSLFPHVLLKNVIVQLQFNIEDGLVPEEGYRHLASTIADGNTIIGPAFFNSDWKVILIVGLLASGKTT</sequence>
<organism evidence="1 2">
    <name type="scientific">Abeliophyllum distichum</name>
    <dbReference type="NCBI Taxonomy" id="126358"/>
    <lineage>
        <taxon>Eukaryota</taxon>
        <taxon>Viridiplantae</taxon>
        <taxon>Streptophyta</taxon>
        <taxon>Embryophyta</taxon>
        <taxon>Tracheophyta</taxon>
        <taxon>Spermatophyta</taxon>
        <taxon>Magnoliopsida</taxon>
        <taxon>eudicotyledons</taxon>
        <taxon>Gunneridae</taxon>
        <taxon>Pentapetalae</taxon>
        <taxon>asterids</taxon>
        <taxon>lamiids</taxon>
        <taxon>Lamiales</taxon>
        <taxon>Oleaceae</taxon>
        <taxon>Forsythieae</taxon>
        <taxon>Abeliophyllum</taxon>
    </lineage>
</organism>
<protein>
    <submittedName>
        <fullName evidence="1">SPRY domain-containing protein</fullName>
    </submittedName>
</protein>
<dbReference type="PANTHER" id="PTHR12381:SF56">
    <property type="entry name" value="B30.2_SPRY DOMAIN-CONTAINING PROTEIN-RELATED"/>
    <property type="match status" value="1"/>
</dbReference>
<dbReference type="Proteomes" id="UP001604336">
    <property type="component" value="Unassembled WGS sequence"/>
</dbReference>
<dbReference type="PANTHER" id="PTHR12381">
    <property type="entry name" value="HETEROGENEOUS NUCLEAR RIBONUCLEOPROTEIN U FAMILY MEMBER"/>
    <property type="match status" value="1"/>
</dbReference>
<evidence type="ECO:0000313" key="1">
    <source>
        <dbReference type="EMBL" id="KAL2531901.1"/>
    </source>
</evidence>
<dbReference type="AlphaFoldDB" id="A0ABD1V3J9"/>
<dbReference type="InterPro" id="IPR043136">
    <property type="entry name" value="B30.2/SPRY_sf"/>
</dbReference>
<gene>
    <name evidence="1" type="ORF">Adt_05252</name>
</gene>
<comment type="caution">
    <text evidence="1">The sequence shown here is derived from an EMBL/GenBank/DDBJ whole genome shotgun (WGS) entry which is preliminary data.</text>
</comment>
<dbReference type="EMBL" id="JBFOLK010000002">
    <property type="protein sequence ID" value="KAL2531901.1"/>
    <property type="molecule type" value="Genomic_DNA"/>
</dbReference>
<accession>A0ABD1V3J9</accession>